<dbReference type="Gene3D" id="3.20.20.60">
    <property type="entry name" value="Phosphoenolpyruvate-binding domains"/>
    <property type="match status" value="1"/>
</dbReference>
<dbReference type="PANTHER" id="PTHR32308:SF10">
    <property type="entry name" value="CITRATE LYASE SUBUNIT BETA"/>
    <property type="match status" value="1"/>
</dbReference>
<feature type="domain" description="HpcH/HpaI aldolase/citrate lyase" evidence="4">
    <location>
        <begin position="3"/>
        <end position="224"/>
    </location>
</feature>
<dbReference type="RefSeq" id="WP_267845539.1">
    <property type="nucleotide sequence ID" value="NZ_JAPMXC010000001.1"/>
</dbReference>
<dbReference type="Proteomes" id="UP001082899">
    <property type="component" value="Unassembled WGS sequence"/>
</dbReference>
<dbReference type="InterPro" id="IPR015813">
    <property type="entry name" value="Pyrv/PenolPyrv_kinase-like_dom"/>
</dbReference>
<keyword evidence="3" id="KW-0460">Magnesium</keyword>
<keyword evidence="6" id="KW-1185">Reference proteome</keyword>
<dbReference type="InterPro" id="IPR005000">
    <property type="entry name" value="Aldolase/citrate-lyase_domain"/>
</dbReference>
<organism evidence="5 6">
    <name type="scientific">Robbsia betulipollinis</name>
    <dbReference type="NCBI Taxonomy" id="2981849"/>
    <lineage>
        <taxon>Bacteria</taxon>
        <taxon>Pseudomonadati</taxon>
        <taxon>Pseudomonadota</taxon>
        <taxon>Betaproteobacteria</taxon>
        <taxon>Burkholderiales</taxon>
        <taxon>Burkholderiaceae</taxon>
        <taxon>Robbsia</taxon>
    </lineage>
</organism>
<evidence type="ECO:0000256" key="2">
    <source>
        <dbReference type="ARBA" id="ARBA00022723"/>
    </source>
</evidence>
<keyword evidence="2" id="KW-0479">Metal-binding</keyword>
<dbReference type="SUPFAM" id="SSF51621">
    <property type="entry name" value="Phosphoenolpyruvate/pyruvate domain"/>
    <property type="match status" value="1"/>
</dbReference>
<evidence type="ECO:0000313" key="6">
    <source>
        <dbReference type="Proteomes" id="UP001082899"/>
    </source>
</evidence>
<dbReference type="PIRSF" id="PIRSF015582">
    <property type="entry name" value="Cit_lyase_B"/>
    <property type="match status" value="1"/>
</dbReference>
<dbReference type="PANTHER" id="PTHR32308">
    <property type="entry name" value="LYASE BETA SUBUNIT, PUTATIVE (AFU_ORTHOLOGUE AFUA_4G13030)-RELATED"/>
    <property type="match status" value="1"/>
</dbReference>
<reference evidence="5" key="1">
    <citation type="submission" date="2022-11" db="EMBL/GenBank/DDBJ databases">
        <title>Robbsia betulipollinis sp. nov., isolated from pollen of birch (Betula pendula).</title>
        <authorList>
            <person name="Shi H."/>
            <person name="Ambika Manirajan B."/>
            <person name="Ratering S."/>
            <person name="Geissler-Plaum R."/>
            <person name="Schnell S."/>
        </authorList>
    </citation>
    <scope>NUCLEOTIDE SEQUENCE</scope>
    <source>
        <strain evidence="5">Bb-Pol-6</strain>
    </source>
</reference>
<accession>A0ABT3ZJU1</accession>
<sequence>MKSKLFVPGSRPELFAKALAGPADAVSFDLEDAVAEAVKPQARAHLRRFLLDTAQGEARFSGKTVIVRVNPVDSPHFDADLAEIVRDGVTLLNLPKPRHPDDVLDAVRRLERAERANGVQTPIGLLLNIESPTALRQAYALASSHPRVQGLQLGLGDLFEPLGIARHETAAVQQAMFAMRMAAGEAGVFAYDAAFADIRDQTGFQAEARLAKHLGFIGKSCIHPSQVALANAVFAPTPDEIAHARRVVDAAQGAHADQVGAWVVDGKMIDAPFLARARAILAQAGRIVEQGDSI</sequence>
<name>A0ABT3ZJU1_9BURK</name>
<evidence type="ECO:0000259" key="4">
    <source>
        <dbReference type="Pfam" id="PF03328"/>
    </source>
</evidence>
<comment type="cofactor">
    <cofactor evidence="1">
        <name>Mg(2+)</name>
        <dbReference type="ChEBI" id="CHEBI:18420"/>
    </cofactor>
</comment>
<proteinExistence type="predicted"/>
<dbReference type="InterPro" id="IPR040442">
    <property type="entry name" value="Pyrv_kinase-like_dom_sf"/>
</dbReference>
<protein>
    <submittedName>
        <fullName evidence="5">CoA ester lyase</fullName>
    </submittedName>
</protein>
<dbReference type="Pfam" id="PF03328">
    <property type="entry name" value="HpcH_HpaI"/>
    <property type="match status" value="1"/>
</dbReference>
<keyword evidence="5" id="KW-0456">Lyase</keyword>
<comment type="caution">
    <text evidence="5">The sequence shown here is derived from an EMBL/GenBank/DDBJ whole genome shotgun (WGS) entry which is preliminary data.</text>
</comment>
<gene>
    <name evidence="5" type="ORF">OVY01_02970</name>
</gene>
<dbReference type="InterPro" id="IPR011206">
    <property type="entry name" value="Citrate_lyase_beta/mcl1/mcl2"/>
</dbReference>
<evidence type="ECO:0000256" key="1">
    <source>
        <dbReference type="ARBA" id="ARBA00001946"/>
    </source>
</evidence>
<dbReference type="GO" id="GO:0016829">
    <property type="term" value="F:lyase activity"/>
    <property type="evidence" value="ECO:0007669"/>
    <property type="project" value="UniProtKB-KW"/>
</dbReference>
<dbReference type="EMBL" id="JAPMXC010000001">
    <property type="protein sequence ID" value="MCY0386225.1"/>
    <property type="molecule type" value="Genomic_DNA"/>
</dbReference>
<evidence type="ECO:0000313" key="5">
    <source>
        <dbReference type="EMBL" id="MCY0386225.1"/>
    </source>
</evidence>
<evidence type="ECO:0000256" key="3">
    <source>
        <dbReference type="ARBA" id="ARBA00022842"/>
    </source>
</evidence>